<gene>
    <name evidence="2" type="ORF">TM35_000032320</name>
</gene>
<dbReference type="InterPro" id="IPR040091">
    <property type="entry name" value="LRRC56"/>
</dbReference>
<dbReference type="SUPFAM" id="SSF52058">
    <property type="entry name" value="L domain-like"/>
    <property type="match status" value="1"/>
</dbReference>
<dbReference type="Gene3D" id="3.80.10.10">
    <property type="entry name" value="Ribonuclease Inhibitor"/>
    <property type="match status" value="1"/>
</dbReference>
<evidence type="ECO:0000313" key="2">
    <source>
        <dbReference type="EMBL" id="ORC92479.1"/>
    </source>
</evidence>
<dbReference type="InterPro" id="IPR001611">
    <property type="entry name" value="Leu-rich_rpt"/>
</dbReference>
<feature type="region of interest" description="Disordered" evidence="1">
    <location>
        <begin position="1"/>
        <end position="126"/>
    </location>
</feature>
<feature type="compositionally biased region" description="Low complexity" evidence="1">
    <location>
        <begin position="412"/>
        <end position="423"/>
    </location>
</feature>
<protein>
    <submittedName>
        <fullName evidence="2">Putative leucine-rich repeat protein (LRRP)</fullName>
    </submittedName>
</protein>
<dbReference type="GeneID" id="39981779"/>
<sequence>MSGRHMNREHRSPPARQRVKEQDHQTKQTGKAADVRFTSRSGRSLHSSRLSPLHKRQQGEQQEEKEQHQHQHQQQQQQTKEKPKSQRGKYVSSSPMTQKGSSTVSPGVSKSSVAKERPSARRNNKSDNVLHIVAPLVPPVENELTANGYVQAEVLLPTSTSDSNMNLSFSRFAPLTERSASHEMEITTNPENGVKNEDEINTSAVFGEFLTDDMLREWTGWEDLHLVLSAEMHVDAVRTLGVDTLSERMPLLHSLRLNSSRIPQIRLLGTKYMNLKRLWLRGSRIECLRGIGACAPLLEELYASFNVINDITPLLDLSDTLEVVDLEGNEIRDSNTLIQSLPLLRKVKYLTLQGNPVEMSYYTFKESSTASEKGLSPPPSFRDFVRSLMPDLQYLDDIPLTENDTTHAHSSTTTTTTTTTMTKTKTKTLIPPKAEDNHTEEDKQDTSLVETKKRNSNHVDPLKVSLCDEYMFLQQCIRESGFDALDAAVEDETRSLYTRPQTSCAGARPRRSSLSAHVNNNPRACSSANAAGRRPIYNNNNNTRTPPSATFPPPNVSTHSSGTSTNVSPSTSSLTVGRPMVGGSAVSLRRRLPPLHPSSATHNISRVDSSSSKSDSTQSAVDGGQHGRLNNGMMFAVKERDDRVILDQDELQSLLSTAPIRMNDLSLDVPLFDDEDEWEMYKQSLLRRVDSQNMNAQRWIKYVNSEYANSSHGDHENVGLSGCSYSTSVRTTSASSNPTTLSNTQEMNAGQLPSTSLTSTHVTPPASTAAVAVVVESIESCAASEEVSPDDKFSKVRDVEEKGKGEREKEKLNDDEIKEEEENWRQELLRSVVRSRTRTARAGMSGRSLRLGDVYNDGMTTFEFLDNGDV</sequence>
<accession>A0A1X0P7D2</accession>
<keyword evidence="3" id="KW-1185">Reference proteome</keyword>
<dbReference type="RefSeq" id="XP_028886545.1">
    <property type="nucleotide sequence ID" value="XM_029021999.1"/>
</dbReference>
<dbReference type="VEuPathDB" id="TriTrypDB:TM35_000032320"/>
<feature type="compositionally biased region" description="Basic and acidic residues" evidence="1">
    <location>
        <begin position="789"/>
        <end position="815"/>
    </location>
</feature>
<reference evidence="2 3" key="1">
    <citation type="submission" date="2017-03" db="EMBL/GenBank/DDBJ databases">
        <title>An alternative strategy for trypanosome survival in the mammalian bloodstream revealed through genome and transcriptome analysis of the ubiquitous bovine parasite Trypanosoma (Megatrypanum) theileri.</title>
        <authorList>
            <person name="Kelly S."/>
            <person name="Ivens A."/>
            <person name="Mott A."/>
            <person name="O'Neill E."/>
            <person name="Emms D."/>
            <person name="Macleod O."/>
            <person name="Voorheis P."/>
            <person name="Matthews J."/>
            <person name="Matthews K."/>
            <person name="Carrington M."/>
        </authorList>
    </citation>
    <scope>NUCLEOTIDE SEQUENCE [LARGE SCALE GENOMIC DNA]</scope>
    <source>
        <strain evidence="2">Edinburgh</strain>
    </source>
</reference>
<name>A0A1X0P7D2_9TRYP</name>
<dbReference type="InterPro" id="IPR032675">
    <property type="entry name" value="LRR_dom_sf"/>
</dbReference>
<feature type="compositionally biased region" description="Polar residues" evidence="1">
    <location>
        <begin position="512"/>
        <end position="529"/>
    </location>
</feature>
<evidence type="ECO:0000256" key="1">
    <source>
        <dbReference type="SAM" id="MobiDB-lite"/>
    </source>
</evidence>
<feature type="compositionally biased region" description="Basic and acidic residues" evidence="1">
    <location>
        <begin position="433"/>
        <end position="453"/>
    </location>
</feature>
<feature type="region of interest" description="Disordered" evidence="1">
    <location>
        <begin position="494"/>
        <end position="629"/>
    </location>
</feature>
<feature type="compositionally biased region" description="Polar residues" evidence="1">
    <location>
        <begin position="495"/>
        <end position="504"/>
    </location>
</feature>
<feature type="compositionally biased region" description="Low complexity" evidence="1">
    <location>
        <begin position="606"/>
        <end position="619"/>
    </location>
</feature>
<dbReference type="STRING" id="67003.A0A1X0P7D2"/>
<dbReference type="PROSITE" id="PS51450">
    <property type="entry name" value="LRR"/>
    <property type="match status" value="1"/>
</dbReference>
<dbReference type="PANTHER" id="PTHR22708">
    <property type="entry name" value="LEUCINE-RICH REPEAT-CONTAINING PROTEIN 56"/>
    <property type="match status" value="1"/>
</dbReference>
<dbReference type="OrthoDB" id="676979at2759"/>
<proteinExistence type="predicted"/>
<feature type="compositionally biased region" description="Low complexity" evidence="1">
    <location>
        <begin position="39"/>
        <end position="51"/>
    </location>
</feature>
<feature type="compositionally biased region" description="Polar residues" evidence="1">
    <location>
        <begin position="537"/>
        <end position="548"/>
    </location>
</feature>
<organism evidence="2 3">
    <name type="scientific">Trypanosoma theileri</name>
    <dbReference type="NCBI Taxonomy" id="67003"/>
    <lineage>
        <taxon>Eukaryota</taxon>
        <taxon>Discoba</taxon>
        <taxon>Euglenozoa</taxon>
        <taxon>Kinetoplastea</taxon>
        <taxon>Metakinetoplastina</taxon>
        <taxon>Trypanosomatida</taxon>
        <taxon>Trypanosomatidae</taxon>
        <taxon>Trypanosoma</taxon>
    </lineage>
</organism>
<comment type="caution">
    <text evidence="2">The sequence shown here is derived from an EMBL/GenBank/DDBJ whole genome shotgun (WGS) entry which is preliminary data.</text>
</comment>
<dbReference type="AlphaFoldDB" id="A0A1X0P7D2"/>
<evidence type="ECO:0000313" key="3">
    <source>
        <dbReference type="Proteomes" id="UP000192257"/>
    </source>
</evidence>
<feature type="compositionally biased region" description="Polar residues" evidence="1">
    <location>
        <begin position="556"/>
        <end position="575"/>
    </location>
</feature>
<dbReference type="PANTHER" id="PTHR22708:SF0">
    <property type="entry name" value="LEUCINE-RICH REPEAT-CONTAINING PROTEIN 56"/>
    <property type="match status" value="1"/>
</dbReference>
<dbReference type="Proteomes" id="UP000192257">
    <property type="component" value="Unassembled WGS sequence"/>
</dbReference>
<feature type="region of interest" description="Disordered" evidence="1">
    <location>
        <begin position="784"/>
        <end position="821"/>
    </location>
</feature>
<feature type="compositionally biased region" description="Low complexity" evidence="1">
    <location>
        <begin position="99"/>
        <end position="112"/>
    </location>
</feature>
<feature type="region of interest" description="Disordered" evidence="1">
    <location>
        <begin position="402"/>
        <end position="456"/>
    </location>
</feature>
<dbReference type="EMBL" id="NBCO01000003">
    <property type="protein sequence ID" value="ORC92479.1"/>
    <property type="molecule type" value="Genomic_DNA"/>
</dbReference>